<name>A0A397SRB5_9GLOM</name>
<dbReference type="Proteomes" id="UP000265703">
    <property type="component" value="Unassembled WGS sequence"/>
</dbReference>
<sequence>MSSNNLVSSINVNRIRHRRNRRIERQRHRIIISMYRRRAPINNTDTLSRIAQTPLQITNDPFANQLDMIDILWRFAGLERIHVEGRKSS</sequence>
<organism evidence="1 2">
    <name type="scientific">Glomus cerebriforme</name>
    <dbReference type="NCBI Taxonomy" id="658196"/>
    <lineage>
        <taxon>Eukaryota</taxon>
        <taxon>Fungi</taxon>
        <taxon>Fungi incertae sedis</taxon>
        <taxon>Mucoromycota</taxon>
        <taxon>Glomeromycotina</taxon>
        <taxon>Glomeromycetes</taxon>
        <taxon>Glomerales</taxon>
        <taxon>Glomeraceae</taxon>
        <taxon>Glomus</taxon>
    </lineage>
</organism>
<gene>
    <name evidence="1" type="ORF">C1645_828174</name>
</gene>
<dbReference type="AlphaFoldDB" id="A0A397SRB5"/>
<proteinExistence type="predicted"/>
<evidence type="ECO:0000313" key="2">
    <source>
        <dbReference type="Proteomes" id="UP000265703"/>
    </source>
</evidence>
<keyword evidence="2" id="KW-1185">Reference proteome</keyword>
<protein>
    <submittedName>
        <fullName evidence="1">Uncharacterized protein</fullName>
    </submittedName>
</protein>
<dbReference type="EMBL" id="QKYT01000323">
    <property type="protein sequence ID" value="RIA87156.1"/>
    <property type="molecule type" value="Genomic_DNA"/>
</dbReference>
<comment type="caution">
    <text evidence="1">The sequence shown here is derived from an EMBL/GenBank/DDBJ whole genome shotgun (WGS) entry which is preliminary data.</text>
</comment>
<dbReference type="OrthoDB" id="10527518at2759"/>
<evidence type="ECO:0000313" key="1">
    <source>
        <dbReference type="EMBL" id="RIA87156.1"/>
    </source>
</evidence>
<accession>A0A397SRB5</accession>
<reference evidence="1 2" key="1">
    <citation type="submission" date="2018-06" db="EMBL/GenBank/DDBJ databases">
        <title>Comparative genomics reveals the genomic features of Rhizophagus irregularis, R. cerebriforme, R. diaphanum and Gigaspora rosea, and their symbiotic lifestyle signature.</title>
        <authorList>
            <person name="Morin E."/>
            <person name="San Clemente H."/>
            <person name="Chen E.C.H."/>
            <person name="De La Providencia I."/>
            <person name="Hainaut M."/>
            <person name="Kuo A."/>
            <person name="Kohler A."/>
            <person name="Murat C."/>
            <person name="Tang N."/>
            <person name="Roy S."/>
            <person name="Loubradou J."/>
            <person name="Henrissat B."/>
            <person name="Grigoriev I.V."/>
            <person name="Corradi N."/>
            <person name="Roux C."/>
            <person name="Martin F.M."/>
        </authorList>
    </citation>
    <scope>NUCLEOTIDE SEQUENCE [LARGE SCALE GENOMIC DNA]</scope>
    <source>
        <strain evidence="1 2">DAOM 227022</strain>
    </source>
</reference>